<dbReference type="NCBIfam" id="TIGR01245">
    <property type="entry name" value="trpD"/>
    <property type="match status" value="1"/>
</dbReference>
<keyword evidence="4 9" id="KW-0808">Transferase</keyword>
<dbReference type="GO" id="GO:0000287">
    <property type="term" value="F:magnesium ion binding"/>
    <property type="evidence" value="ECO:0007669"/>
    <property type="project" value="UniProtKB-UniRule"/>
</dbReference>
<evidence type="ECO:0000256" key="1">
    <source>
        <dbReference type="ARBA" id="ARBA00004907"/>
    </source>
</evidence>
<dbReference type="AlphaFoldDB" id="A0A6G9VX36"/>
<evidence type="ECO:0000256" key="6">
    <source>
        <dbReference type="ARBA" id="ARBA00023141"/>
    </source>
</evidence>
<keyword evidence="5 9" id="KW-0822">Tryptophan biosynthesis</keyword>
<dbReference type="RefSeq" id="WP_167750594.1">
    <property type="nucleotide sequence ID" value="NZ_CP039734.2"/>
</dbReference>
<dbReference type="Proteomes" id="UP000502831">
    <property type="component" value="Chromosome"/>
</dbReference>
<evidence type="ECO:0000256" key="5">
    <source>
        <dbReference type="ARBA" id="ARBA00022822"/>
    </source>
</evidence>
<feature type="binding site" evidence="9">
    <location>
        <begin position="79"/>
        <end position="82"/>
    </location>
    <ligand>
        <name>5-phospho-alpha-D-ribose 1-diphosphate</name>
        <dbReference type="ChEBI" id="CHEBI:58017"/>
    </ligand>
</feature>
<protein>
    <recommendedName>
        <fullName evidence="9">Anthranilate phosphoribosyltransferase</fullName>
        <ecNumber evidence="9">2.4.2.18</ecNumber>
    </recommendedName>
</protein>
<feature type="binding site" evidence="9">
    <location>
        <position position="69"/>
    </location>
    <ligand>
        <name>5-phospho-alpha-D-ribose 1-diphosphate</name>
        <dbReference type="ChEBI" id="CHEBI:58017"/>
    </ligand>
</feature>
<dbReference type="InterPro" id="IPR035902">
    <property type="entry name" value="Nuc_phospho_transferase"/>
</dbReference>
<accession>A0A6G9VX36</accession>
<dbReference type="FunFam" id="3.40.1030.10:FF:000002">
    <property type="entry name" value="Anthranilate phosphoribosyltransferase"/>
    <property type="match status" value="1"/>
</dbReference>
<comment type="caution">
    <text evidence="9">Lacks conserved residue(s) required for the propagation of feature annotation.</text>
</comment>
<dbReference type="InterPro" id="IPR000312">
    <property type="entry name" value="Glycosyl_Trfase_fam3"/>
</dbReference>
<keyword evidence="9" id="KW-0460">Magnesium</keyword>
<feature type="binding site" evidence="9">
    <location>
        <position position="109"/>
    </location>
    <ligand>
        <name>5-phospho-alpha-D-ribose 1-diphosphate</name>
        <dbReference type="ChEBI" id="CHEBI:58017"/>
    </ligand>
</feature>
<evidence type="ECO:0000313" key="11">
    <source>
        <dbReference type="Proteomes" id="UP000502831"/>
    </source>
</evidence>
<comment type="similarity">
    <text evidence="9">Belongs to the anthranilate phosphoribosyltransferase family.</text>
</comment>
<feature type="binding site" evidence="9">
    <location>
        <position position="155"/>
    </location>
    <ligand>
        <name>anthranilate</name>
        <dbReference type="ChEBI" id="CHEBI:16567"/>
        <label>2</label>
    </ligand>
</feature>
<comment type="function">
    <text evidence="9">Catalyzes the transfer of the phosphoribosyl group of 5-phosphorylribose-1-pyrophosphate (PRPP) to anthranilate to yield N-(5'-phosphoribosyl)-anthranilate (PRA).</text>
</comment>
<evidence type="ECO:0000256" key="7">
    <source>
        <dbReference type="ARBA" id="ARBA00052328"/>
    </source>
</evidence>
<feature type="binding site" evidence="9">
    <location>
        <position position="77"/>
    </location>
    <ligand>
        <name>5-phospho-alpha-D-ribose 1-diphosphate</name>
        <dbReference type="ChEBI" id="CHEBI:58017"/>
    </ligand>
</feature>
<dbReference type="Gene3D" id="3.40.1030.10">
    <property type="entry name" value="Nucleoside phosphorylase/phosphoribosyltransferase catalytic domain"/>
    <property type="match status" value="1"/>
</dbReference>
<evidence type="ECO:0000313" key="10">
    <source>
        <dbReference type="EMBL" id="QIR77234.1"/>
    </source>
</evidence>
<evidence type="ECO:0000256" key="8">
    <source>
        <dbReference type="ARBA" id="ARBA00061188"/>
    </source>
</evidence>
<sequence>MNYQEAYQQFNALFENELSPEAAAQFLVELYERGESFEEIAAAANVMREHSVKLDIPEHLKRELIDIVGTGGDKSGTFNISTTTSIVLATLGCKVAKHGSGSATSLSGSADVLKALGLNLSLTPEKQIKMLEGCGFVFMFAMNHHPCMKHIMPIRRSLSHRTIFNMLGPLANPASAQKQMVGVFHVDYIDRFSQALRELGTTKSMVVSSLDGLDEVSITAPTRYTMIENKIITEGEINPEAFGFTFAPLEAIKGGDSIQNAEITRAILRGDEKGAKLDVVLLNGACALMIDGKARDMQEGIELMRDAIESKKAWDKLGEIIKLSYLI</sequence>
<dbReference type="EMBL" id="CP039734">
    <property type="protein sequence ID" value="QIR77234.1"/>
    <property type="molecule type" value="Genomic_DNA"/>
</dbReference>
<comment type="catalytic activity">
    <reaction evidence="7 9">
        <text>N-(5-phospho-beta-D-ribosyl)anthranilate + diphosphate = 5-phospho-alpha-D-ribose 1-diphosphate + anthranilate</text>
        <dbReference type="Rhea" id="RHEA:11768"/>
        <dbReference type="ChEBI" id="CHEBI:16567"/>
        <dbReference type="ChEBI" id="CHEBI:18277"/>
        <dbReference type="ChEBI" id="CHEBI:33019"/>
        <dbReference type="ChEBI" id="CHEBI:58017"/>
        <dbReference type="EC" id="2.4.2.18"/>
    </reaction>
</comment>
<keyword evidence="2 9" id="KW-0028">Amino-acid biosynthesis</keyword>
<proteinExistence type="inferred from homology"/>
<evidence type="ECO:0000256" key="2">
    <source>
        <dbReference type="ARBA" id="ARBA00022605"/>
    </source>
</evidence>
<comment type="cofactor">
    <cofactor evidence="9">
        <name>Mg(2+)</name>
        <dbReference type="ChEBI" id="CHEBI:18420"/>
    </cofactor>
    <text evidence="9">Binds 2 magnesium ions per monomer.</text>
</comment>
<dbReference type="Gene3D" id="1.20.970.10">
    <property type="entry name" value="Transferase, Pyrimidine Nucleoside Phosphorylase, Chain C"/>
    <property type="match status" value="1"/>
</dbReference>
<dbReference type="Pfam" id="PF02885">
    <property type="entry name" value="Glycos_trans_3N"/>
    <property type="match status" value="1"/>
</dbReference>
<dbReference type="Pfam" id="PF00591">
    <property type="entry name" value="Glycos_transf_3"/>
    <property type="match status" value="1"/>
</dbReference>
<comment type="subunit">
    <text evidence="9">Homodimer.</text>
</comment>
<dbReference type="SUPFAM" id="SSF52418">
    <property type="entry name" value="Nucleoside phosphorylase/phosphoribosyltransferase catalytic domain"/>
    <property type="match status" value="1"/>
</dbReference>
<dbReference type="GO" id="GO:0000162">
    <property type="term" value="P:L-tryptophan biosynthetic process"/>
    <property type="evidence" value="ECO:0007669"/>
    <property type="project" value="UniProtKB-UniRule"/>
</dbReference>
<feature type="binding site" evidence="9">
    <location>
        <begin position="97"/>
        <end position="105"/>
    </location>
    <ligand>
        <name>5-phospho-alpha-D-ribose 1-diphosphate</name>
        <dbReference type="ChEBI" id="CHEBI:58017"/>
    </ligand>
</feature>
<evidence type="ECO:0000256" key="3">
    <source>
        <dbReference type="ARBA" id="ARBA00022676"/>
    </source>
</evidence>
<feature type="binding site" evidence="9">
    <location>
        <position position="214"/>
    </location>
    <ligand>
        <name>Mg(2+)</name>
        <dbReference type="ChEBI" id="CHEBI:18420"/>
        <label>2</label>
    </ligand>
</feature>
<keyword evidence="9" id="KW-0479">Metal-binding</keyword>
<dbReference type="PANTHER" id="PTHR43285:SF2">
    <property type="entry name" value="ANTHRANILATE PHOSPHORIBOSYLTRANSFERASE"/>
    <property type="match status" value="1"/>
</dbReference>
<feature type="binding site" evidence="9">
    <location>
        <position position="69"/>
    </location>
    <ligand>
        <name>anthranilate</name>
        <dbReference type="ChEBI" id="CHEBI:16567"/>
        <label>1</label>
    </ligand>
</feature>
<dbReference type="InterPro" id="IPR017459">
    <property type="entry name" value="Glycosyl_Trfase_fam3_N_dom"/>
</dbReference>
<feature type="binding site" evidence="9">
    <location>
        <begin position="72"/>
        <end position="73"/>
    </location>
    <ligand>
        <name>5-phospho-alpha-D-ribose 1-diphosphate</name>
        <dbReference type="ChEBI" id="CHEBI:58017"/>
    </ligand>
</feature>
<name>A0A6G9VX36_9BACT</name>
<dbReference type="PANTHER" id="PTHR43285">
    <property type="entry name" value="ANTHRANILATE PHOSPHORIBOSYLTRANSFERASE"/>
    <property type="match status" value="1"/>
</dbReference>
<evidence type="ECO:0000256" key="4">
    <source>
        <dbReference type="ARBA" id="ARBA00022679"/>
    </source>
</evidence>
<dbReference type="EC" id="2.4.2.18" evidence="9"/>
<evidence type="ECO:0000256" key="9">
    <source>
        <dbReference type="HAMAP-Rule" id="MF_00211"/>
    </source>
</evidence>
<feature type="binding site" evidence="9">
    <location>
        <position position="215"/>
    </location>
    <ligand>
        <name>Mg(2+)</name>
        <dbReference type="ChEBI" id="CHEBI:18420"/>
        <label>1</label>
    </ligand>
</feature>
<feature type="binding site" evidence="9">
    <location>
        <position position="81"/>
    </location>
    <ligand>
        <name>Mg(2+)</name>
        <dbReference type="ChEBI" id="CHEBI:18420"/>
        <label>1</label>
    </ligand>
</feature>
<reference evidence="10 11" key="1">
    <citation type="journal article" date="2017" name="Environ. Sci. Technol.">
        <title>Organohalide Respiration with Chlorinated Ethenes under Low pH Conditions.</title>
        <authorList>
            <person name="Yang Y."/>
            <person name="Capiro N.L."/>
            <person name="Marcet T.F."/>
            <person name="Yan J."/>
            <person name="Pennell K.D."/>
            <person name="Loffler F.E."/>
        </authorList>
    </citation>
    <scope>NUCLEOTIDE SEQUENCE [LARGE SCALE GENOMIC DNA]</scope>
    <source>
        <strain evidence="10 11">ACSDCE</strain>
    </source>
</reference>
<organism evidence="10 11">
    <name type="scientific">Sulfurospirillum diekertiae</name>
    <dbReference type="NCBI Taxonomy" id="1854492"/>
    <lineage>
        <taxon>Bacteria</taxon>
        <taxon>Pseudomonadati</taxon>
        <taxon>Campylobacterota</taxon>
        <taxon>Epsilonproteobacteria</taxon>
        <taxon>Campylobacterales</taxon>
        <taxon>Sulfurospirillaceae</taxon>
        <taxon>Sulfurospirillum</taxon>
    </lineage>
</organism>
<comment type="similarity">
    <text evidence="8">In the C-terminal section; belongs to the anthranilate phosphoribosyltransferase family.</text>
</comment>
<dbReference type="InterPro" id="IPR036320">
    <property type="entry name" value="Glycosyl_Trfase_fam3_N_dom_sf"/>
</dbReference>
<dbReference type="GO" id="GO:0004048">
    <property type="term" value="F:anthranilate phosphoribosyltransferase activity"/>
    <property type="evidence" value="ECO:0007669"/>
    <property type="project" value="UniProtKB-UniRule"/>
</dbReference>
<dbReference type="InterPro" id="IPR005940">
    <property type="entry name" value="Anthranilate_Pribosyl_Tfrase"/>
</dbReference>
<comment type="pathway">
    <text evidence="1 9">Amino-acid biosynthesis; L-tryptophan biosynthesis; L-tryptophan from chorismate: step 2/5.</text>
</comment>
<keyword evidence="3 9" id="KW-0328">Glycosyltransferase</keyword>
<dbReference type="SUPFAM" id="SSF47648">
    <property type="entry name" value="Nucleoside phosphorylase/phosphoribosyltransferase N-terminal domain"/>
    <property type="match status" value="1"/>
</dbReference>
<dbReference type="GO" id="GO:0005829">
    <property type="term" value="C:cytosol"/>
    <property type="evidence" value="ECO:0007669"/>
    <property type="project" value="TreeGrafter"/>
</dbReference>
<feature type="binding site" evidence="9">
    <location>
        <position position="215"/>
    </location>
    <ligand>
        <name>Mg(2+)</name>
        <dbReference type="ChEBI" id="CHEBI:18420"/>
        <label>2</label>
    </ligand>
</feature>
<gene>
    <name evidence="9 10" type="primary">trpD</name>
    <name evidence="10" type="ORF">FA584_13910</name>
</gene>
<dbReference type="HAMAP" id="MF_00211">
    <property type="entry name" value="TrpD"/>
    <property type="match status" value="1"/>
</dbReference>
<keyword evidence="6 9" id="KW-0057">Aromatic amino acid biosynthesis</keyword>